<proteinExistence type="predicted"/>
<dbReference type="EMBL" id="JARKIB010000006">
    <property type="protein sequence ID" value="KAJ7779198.1"/>
    <property type="molecule type" value="Genomic_DNA"/>
</dbReference>
<keyword evidence="1" id="KW-1133">Transmembrane helix</keyword>
<organism evidence="2 3">
    <name type="scientific">Mycena metata</name>
    <dbReference type="NCBI Taxonomy" id="1033252"/>
    <lineage>
        <taxon>Eukaryota</taxon>
        <taxon>Fungi</taxon>
        <taxon>Dikarya</taxon>
        <taxon>Basidiomycota</taxon>
        <taxon>Agaricomycotina</taxon>
        <taxon>Agaricomycetes</taxon>
        <taxon>Agaricomycetidae</taxon>
        <taxon>Agaricales</taxon>
        <taxon>Marasmiineae</taxon>
        <taxon>Mycenaceae</taxon>
        <taxon>Mycena</taxon>
    </lineage>
</organism>
<evidence type="ECO:0000256" key="1">
    <source>
        <dbReference type="SAM" id="Phobius"/>
    </source>
</evidence>
<evidence type="ECO:0000313" key="2">
    <source>
        <dbReference type="EMBL" id="KAJ7779198.1"/>
    </source>
</evidence>
<keyword evidence="1" id="KW-0472">Membrane</keyword>
<comment type="caution">
    <text evidence="2">The sequence shown here is derived from an EMBL/GenBank/DDBJ whole genome shotgun (WGS) entry which is preliminary data.</text>
</comment>
<feature type="transmembrane region" description="Helical" evidence="1">
    <location>
        <begin position="124"/>
        <end position="146"/>
    </location>
</feature>
<protein>
    <submittedName>
        <fullName evidence="2">Uncharacterized protein</fullName>
    </submittedName>
</protein>
<reference evidence="2" key="1">
    <citation type="submission" date="2023-03" db="EMBL/GenBank/DDBJ databases">
        <title>Massive genome expansion in bonnet fungi (Mycena s.s.) driven by repeated elements and novel gene families across ecological guilds.</title>
        <authorList>
            <consortium name="Lawrence Berkeley National Laboratory"/>
            <person name="Harder C.B."/>
            <person name="Miyauchi S."/>
            <person name="Viragh M."/>
            <person name="Kuo A."/>
            <person name="Thoen E."/>
            <person name="Andreopoulos B."/>
            <person name="Lu D."/>
            <person name="Skrede I."/>
            <person name="Drula E."/>
            <person name="Henrissat B."/>
            <person name="Morin E."/>
            <person name="Kohler A."/>
            <person name="Barry K."/>
            <person name="LaButti K."/>
            <person name="Morin E."/>
            <person name="Salamov A."/>
            <person name="Lipzen A."/>
            <person name="Mereny Z."/>
            <person name="Hegedus B."/>
            <person name="Baldrian P."/>
            <person name="Stursova M."/>
            <person name="Weitz H."/>
            <person name="Taylor A."/>
            <person name="Grigoriev I.V."/>
            <person name="Nagy L.G."/>
            <person name="Martin F."/>
            <person name="Kauserud H."/>
        </authorList>
    </citation>
    <scope>NUCLEOTIDE SEQUENCE</scope>
    <source>
        <strain evidence="2">CBHHK182m</strain>
    </source>
</reference>
<evidence type="ECO:0000313" key="3">
    <source>
        <dbReference type="Proteomes" id="UP001215598"/>
    </source>
</evidence>
<keyword evidence="1" id="KW-0812">Transmembrane</keyword>
<sequence>MTNVTSLLDSWADIVSNLPVAGGVLYPETTNGNGFYTASYGDNYFVEQLGLSPNFEPTINSSVMPQLIHQHDIENAVSSLVASIFWIAGYAYPISGPNPQKAPLILQSGSTMVKTPIFVARLNISLLAASIGLGASVGLLWLLIIFSAGAANAGKSGLTSLGFLQTMWIFHHHPELSAILEDAEEPTKKNLRTAGMVKVRLADALESKVIA</sequence>
<gene>
    <name evidence="2" type="ORF">B0H16DRAFT_1711546</name>
</gene>
<accession>A0AAD7K6J5</accession>
<keyword evidence="3" id="KW-1185">Reference proteome</keyword>
<dbReference type="Proteomes" id="UP001215598">
    <property type="component" value="Unassembled WGS sequence"/>
</dbReference>
<name>A0AAD7K6J5_9AGAR</name>
<dbReference type="AlphaFoldDB" id="A0AAD7K6J5"/>